<protein>
    <submittedName>
        <fullName evidence="1">Uncharacterized protein</fullName>
    </submittedName>
</protein>
<dbReference type="Gene3D" id="3.20.80.10">
    <property type="entry name" value="Regulatory factor, effector binding domain"/>
    <property type="match status" value="1"/>
</dbReference>
<organism evidence="1">
    <name type="scientific">uncultured Desulfobacteraceae bacterium</name>
    <dbReference type="NCBI Taxonomy" id="218296"/>
    <lineage>
        <taxon>Bacteria</taxon>
        <taxon>Pseudomonadati</taxon>
        <taxon>Thermodesulfobacteriota</taxon>
        <taxon>Desulfobacteria</taxon>
        <taxon>Desulfobacterales</taxon>
        <taxon>Desulfobacteraceae</taxon>
        <taxon>environmental samples</taxon>
    </lineage>
</organism>
<name>A0A484HI89_9BACT</name>
<reference evidence="1" key="1">
    <citation type="submission" date="2019-01" db="EMBL/GenBank/DDBJ databases">
        <authorList>
            <consortium name="Genoscope - CEA"/>
            <person name="William W."/>
        </authorList>
    </citation>
    <scope>NUCLEOTIDE SEQUENCE</scope>
    <source>
        <strain evidence="1">CR-1</strain>
    </source>
</reference>
<sequence>MKKTDYKKRPRAFIEDLGLKKTGDHHEIYLSDIRRAAPKNWKTLIRQPVL</sequence>
<dbReference type="InterPro" id="IPR011256">
    <property type="entry name" value="Reg_factor_effector_dom_sf"/>
</dbReference>
<accession>A0A484HI89</accession>
<evidence type="ECO:0000313" key="1">
    <source>
        <dbReference type="EMBL" id="VEN74890.1"/>
    </source>
</evidence>
<proteinExistence type="predicted"/>
<gene>
    <name evidence="1" type="ORF">EPICR_50171</name>
</gene>
<dbReference type="AlphaFoldDB" id="A0A484HI89"/>
<dbReference type="EMBL" id="CAACVI010000045">
    <property type="protein sequence ID" value="VEN74890.1"/>
    <property type="molecule type" value="Genomic_DNA"/>
</dbReference>